<dbReference type="KEGG" id="thi:THI_p0056"/>
<evidence type="ECO:0000313" key="4">
    <source>
        <dbReference type="Proteomes" id="UP000002372"/>
    </source>
</evidence>
<keyword evidence="1" id="KW-0812">Transmembrane</keyword>
<reference key="1">
    <citation type="submission" date="2009-07" db="EMBL/GenBank/DDBJ databases">
        <authorList>
            <person name="Genoscope - CEA"/>
        </authorList>
    </citation>
    <scope>NUCLEOTIDE SEQUENCE</scope>
    <source>
        <strain>3As</strain>
    </source>
</reference>
<reference key="3">
    <citation type="journal article" date="2010" name="PLoS Genet.">
        <title>Structure, function, and evolution of the Thiomonas spp. genome.</title>
        <authorList>
            <person name="Arsene-Ploetze F."/>
            <person name="Koechler S."/>
            <person name="Marchal M."/>
            <person name="Coppee J.-.Y."/>
            <person name="Chandler M."/>
            <person name="Bonnefoy V."/>
            <person name="Brochier-Armanet C."/>
            <person name="Barakat M."/>
            <person name="Barbe V."/>
            <person name="Battaglia-Brunet F."/>
            <person name="Bruneel O."/>
            <person name="Bryan C.G."/>
            <person name="Cleiss-Arnold J."/>
            <person name="Cruveiller S."/>
            <person name="Erhardt M."/>
            <person name="Heinrich-Salmeron A."/>
            <person name="Hommais F."/>
            <person name="Joulian C."/>
            <person name="Krin E."/>
            <person name="Lieutaud A."/>
            <person name="Lievremont D."/>
            <person name="Michel C."/>
            <person name="Muller D."/>
            <person name="Ortet P."/>
            <person name="Proux C."/>
            <person name="Siguier P."/>
            <person name="Roche D."/>
            <person name="Rouy Z."/>
            <person name="Salvignol G."/>
            <person name="Slyemi D."/>
            <person name="Talla E."/>
            <person name="Weiss S."/>
            <person name="Weissenbach J."/>
            <person name="Medigue C."/>
            <person name="Bertin P.N."/>
        </authorList>
    </citation>
    <scope>NUCLEOTIDE SEQUENCE</scope>
    <source>
        <strain>3As</strain>
    </source>
</reference>
<dbReference type="RefSeq" id="WP_020909919.1">
    <property type="nucleotide sequence ID" value="NC_014144.1"/>
</dbReference>
<keyword evidence="2" id="KW-0614">Plasmid</keyword>
<feature type="transmembrane region" description="Helical" evidence="1">
    <location>
        <begin position="28"/>
        <end position="48"/>
    </location>
</feature>
<evidence type="ECO:0000313" key="3">
    <source>
        <dbReference type="EMBL" id="CQR32592.1"/>
    </source>
</evidence>
<keyword evidence="1" id="KW-0472">Membrane</keyword>
<keyword evidence="1" id="KW-1133">Transmembrane helix</keyword>
<dbReference type="EMBL" id="CTRI01000013">
    <property type="protein sequence ID" value="CQR32592.1"/>
    <property type="molecule type" value="Genomic_DNA"/>
</dbReference>
<accession>D6CVW3</accession>
<name>D6CVW3_THIA3</name>
<gene>
    <name evidence="2" type="ordered locus">THI_p0056</name>
    <name evidence="3" type="ORF">THICB1_200007</name>
</gene>
<evidence type="ECO:0000256" key="1">
    <source>
        <dbReference type="SAM" id="Phobius"/>
    </source>
</evidence>
<dbReference type="EMBL" id="FP475957">
    <property type="protein sequence ID" value="CAZ90452.1"/>
    <property type="molecule type" value="Genomic_DNA"/>
</dbReference>
<organism evidence="2 4">
    <name type="scientific">Thiomonas arsenitoxydans (strain DSM 22701 / CIP 110005 / 3As)</name>
    <dbReference type="NCBI Taxonomy" id="426114"/>
    <lineage>
        <taxon>Bacteria</taxon>
        <taxon>Pseudomonadati</taxon>
        <taxon>Pseudomonadota</taxon>
        <taxon>Betaproteobacteria</taxon>
        <taxon>Burkholderiales</taxon>
        <taxon>Thiomonas</taxon>
    </lineage>
</organism>
<reference evidence="3 5" key="5">
    <citation type="submission" date="2015-03" db="EMBL/GenBank/DDBJ databases">
        <authorList>
            <person name="Regsiter A."/>
            <person name="william w."/>
        </authorList>
    </citation>
    <scope>NUCLEOTIDE SEQUENCE [LARGE SCALE GENOMIC DNA]</scope>
    <source>
        <strain evidence="3 5">CB1</strain>
    </source>
</reference>
<dbReference type="Proteomes" id="UP000078599">
    <property type="component" value="Unassembled WGS sequence"/>
</dbReference>
<sequence length="61" mass="6561">MNGRMIFGLIWMALAGLASYLPDLSKGAYAVLIGNLLLGVMSVGWGLAAKGYFRKTDNPQQ</sequence>
<reference evidence="4" key="2">
    <citation type="journal article" date="2010" name="PLoS Genet.">
        <title>Structure, function, and evolution of the Thiomonas spp. genome.</title>
        <authorList>
            <person name="Arsene-Ploetze F."/>
            <person name="Koechler S."/>
            <person name="Marchal M."/>
            <person name="Coppee J.Y."/>
            <person name="Chandler M."/>
            <person name="Bonnefoy V."/>
            <person name="Brochier-Armanet C."/>
            <person name="Barakat M."/>
            <person name="Barbe V."/>
            <person name="Battaglia-Brunet F."/>
            <person name="Bruneel O."/>
            <person name="Bryan C.G."/>
            <person name="Cleiss-Arnold J."/>
            <person name="Cruveiller S."/>
            <person name="Erhardt M."/>
            <person name="Heinrich-Salmeron A."/>
            <person name="Hommais F."/>
            <person name="Joulian C."/>
            <person name="Krin E."/>
            <person name="Lieutaud A."/>
            <person name="Lievremont D."/>
            <person name="Michel C."/>
            <person name="Muller D."/>
            <person name="Ortet P."/>
            <person name="Proux C."/>
            <person name="Siguier P."/>
            <person name="Roche D."/>
            <person name="Rouy Z."/>
            <person name="Salvignol G."/>
            <person name="Slyemi D."/>
            <person name="Talla E."/>
            <person name="Weiss S."/>
            <person name="Weissenbach J."/>
            <person name="Medigue C."/>
            <person name="Bertin P.N."/>
        </authorList>
    </citation>
    <scope>NUCLEOTIDE SEQUENCE [LARGE SCALE GENOMIC DNA]</scope>
    <source>
        <strain evidence="4">DSM 22701 / CIP 110005 / 3As</strain>
    </source>
</reference>
<evidence type="ECO:0000313" key="2">
    <source>
        <dbReference type="EMBL" id="CAZ90452.1"/>
    </source>
</evidence>
<evidence type="ECO:0000313" key="5">
    <source>
        <dbReference type="Proteomes" id="UP000078599"/>
    </source>
</evidence>
<dbReference type="HOGENOM" id="CLU_2921326_0_0_4"/>
<geneLocation type="plasmid" evidence="2 4">
    <name>pTHI</name>
</geneLocation>
<keyword evidence="5" id="KW-1185">Reference proteome</keyword>
<proteinExistence type="predicted"/>
<dbReference type="Proteomes" id="UP000002372">
    <property type="component" value="Plasmid pTHI"/>
</dbReference>
<protein>
    <submittedName>
        <fullName evidence="2">Uncharacterized protein</fullName>
    </submittedName>
</protein>
<dbReference type="AlphaFoldDB" id="D6CVW3"/>
<reference evidence="2" key="4">
    <citation type="submission" date="2010-07" db="EMBL/GenBank/DDBJ databases">
        <authorList>
            <person name="Genoscope - CEA"/>
        </authorList>
    </citation>
    <scope>NUCLEOTIDE SEQUENCE</scope>
    <source>
        <strain evidence="2">3As</strain>
        <plasmid evidence="2">pTHI</plasmid>
    </source>
</reference>